<protein>
    <submittedName>
        <fullName evidence="1">Uncharacterized protein</fullName>
    </submittedName>
</protein>
<dbReference type="AlphaFoldDB" id="A0A9P0KM38"/>
<accession>A0A9P0KM38</accession>
<evidence type="ECO:0000313" key="1">
    <source>
        <dbReference type="EMBL" id="CAH1977063.1"/>
    </source>
</evidence>
<reference evidence="1" key="1">
    <citation type="submission" date="2022-03" db="EMBL/GenBank/DDBJ databases">
        <authorList>
            <person name="Sayadi A."/>
        </authorList>
    </citation>
    <scope>NUCLEOTIDE SEQUENCE</scope>
</reference>
<organism evidence="1 2">
    <name type="scientific">Acanthoscelides obtectus</name>
    <name type="common">Bean weevil</name>
    <name type="synonym">Bruchus obtectus</name>
    <dbReference type="NCBI Taxonomy" id="200917"/>
    <lineage>
        <taxon>Eukaryota</taxon>
        <taxon>Metazoa</taxon>
        <taxon>Ecdysozoa</taxon>
        <taxon>Arthropoda</taxon>
        <taxon>Hexapoda</taxon>
        <taxon>Insecta</taxon>
        <taxon>Pterygota</taxon>
        <taxon>Neoptera</taxon>
        <taxon>Endopterygota</taxon>
        <taxon>Coleoptera</taxon>
        <taxon>Polyphaga</taxon>
        <taxon>Cucujiformia</taxon>
        <taxon>Chrysomeloidea</taxon>
        <taxon>Chrysomelidae</taxon>
        <taxon>Bruchinae</taxon>
        <taxon>Bruchini</taxon>
        <taxon>Acanthoscelides</taxon>
    </lineage>
</organism>
<gene>
    <name evidence="1" type="ORF">ACAOBT_LOCUS12432</name>
</gene>
<comment type="caution">
    <text evidence="1">The sequence shown here is derived from an EMBL/GenBank/DDBJ whole genome shotgun (WGS) entry which is preliminary data.</text>
</comment>
<name>A0A9P0KM38_ACAOB</name>
<sequence>MVQNVTESQYVREFAVLGLKSVDGSKNKFKAQDGDEFLVDFPDIVAVLPDPVVENADGLITYRFENMIDIFEIINSRTAVESLISGKERKKLHLYGQKNGICFPIHPYCVSRQSIEALAKFQIKFYSDFGFFRLVEFSDCNGERKFKI</sequence>
<evidence type="ECO:0000313" key="2">
    <source>
        <dbReference type="Proteomes" id="UP001152888"/>
    </source>
</evidence>
<proteinExistence type="predicted"/>
<dbReference type="EMBL" id="CAKOFQ010006853">
    <property type="protein sequence ID" value="CAH1977063.1"/>
    <property type="molecule type" value="Genomic_DNA"/>
</dbReference>
<keyword evidence="2" id="KW-1185">Reference proteome</keyword>
<dbReference type="OrthoDB" id="6766938at2759"/>
<dbReference type="Proteomes" id="UP001152888">
    <property type="component" value="Unassembled WGS sequence"/>
</dbReference>